<dbReference type="OrthoDB" id="16936at2759"/>
<dbReference type="Pfam" id="PF00106">
    <property type="entry name" value="adh_short"/>
    <property type="match status" value="1"/>
</dbReference>
<feature type="transmembrane region" description="Helical" evidence="4">
    <location>
        <begin position="207"/>
        <end position="226"/>
    </location>
</feature>
<evidence type="ECO:0000256" key="2">
    <source>
        <dbReference type="ARBA" id="ARBA00023002"/>
    </source>
</evidence>
<feature type="transmembrane region" description="Helical" evidence="4">
    <location>
        <begin position="170"/>
        <end position="187"/>
    </location>
</feature>
<dbReference type="FunCoup" id="A0A152A504">
    <property type="interactions" value="1"/>
</dbReference>
<name>A0A152A504_TIELA</name>
<dbReference type="PRINTS" id="PR00081">
    <property type="entry name" value="GDHRDH"/>
</dbReference>
<dbReference type="EMBL" id="LODT01000010">
    <property type="protein sequence ID" value="KYR01319.1"/>
    <property type="molecule type" value="Genomic_DNA"/>
</dbReference>
<dbReference type="PANTHER" id="PTHR44196">
    <property type="entry name" value="DEHYDROGENASE/REDUCTASE SDR FAMILY MEMBER 7B"/>
    <property type="match status" value="1"/>
</dbReference>
<dbReference type="PANTHER" id="PTHR44196:SF1">
    <property type="entry name" value="DEHYDROGENASE_REDUCTASE SDR FAMILY MEMBER 7B"/>
    <property type="match status" value="1"/>
</dbReference>
<keyword evidence="4" id="KW-0472">Membrane</keyword>
<evidence type="ECO:0000313" key="5">
    <source>
        <dbReference type="EMBL" id="KYR01319.1"/>
    </source>
</evidence>
<reference evidence="5 6" key="1">
    <citation type="submission" date="2015-12" db="EMBL/GenBank/DDBJ databases">
        <title>Dictyostelia acquired genes for synthesis and detection of signals that induce cell-type specialization by lateral gene transfer from prokaryotes.</title>
        <authorList>
            <person name="Gloeckner G."/>
            <person name="Schaap P."/>
        </authorList>
    </citation>
    <scope>NUCLEOTIDE SEQUENCE [LARGE SCALE GENOMIC DNA]</scope>
    <source>
        <strain evidence="5 6">TK</strain>
    </source>
</reference>
<evidence type="ECO:0000313" key="6">
    <source>
        <dbReference type="Proteomes" id="UP000076078"/>
    </source>
</evidence>
<dbReference type="InParanoid" id="A0A152A504"/>
<keyword evidence="4" id="KW-0812">Transmembrane</keyword>
<keyword evidence="2" id="KW-0560">Oxidoreductase</keyword>
<feature type="transmembrane region" description="Helical" evidence="4">
    <location>
        <begin position="6"/>
        <end position="25"/>
    </location>
</feature>
<evidence type="ECO:0000256" key="4">
    <source>
        <dbReference type="SAM" id="Phobius"/>
    </source>
</evidence>
<accession>A0A152A504</accession>
<organism evidence="5 6">
    <name type="scientific">Tieghemostelium lacteum</name>
    <name type="common">Slime mold</name>
    <name type="synonym">Dictyostelium lacteum</name>
    <dbReference type="NCBI Taxonomy" id="361077"/>
    <lineage>
        <taxon>Eukaryota</taxon>
        <taxon>Amoebozoa</taxon>
        <taxon>Evosea</taxon>
        <taxon>Eumycetozoa</taxon>
        <taxon>Dictyostelia</taxon>
        <taxon>Dictyosteliales</taxon>
        <taxon>Raperosteliaceae</taxon>
        <taxon>Tieghemostelium</taxon>
    </lineage>
</organism>
<dbReference type="SUPFAM" id="SSF51735">
    <property type="entry name" value="NAD(P)-binding Rossmann-fold domains"/>
    <property type="match status" value="1"/>
</dbReference>
<protein>
    <submittedName>
        <fullName evidence="5">Short-chain dehydrogenase/reductase (SDR) family protein</fullName>
    </submittedName>
</protein>
<sequence length="253" mass="27465">MIPDVLMLLVSIVGSLLLLVFSPLLHLMNAFRNKSFPTPKVIVITGVTSGIGRSLALKYADNGVVLALIGRSMDKLNELKADCQRKAPNCQVTLAQIDVSHRDKLKMFLSEFDAQHSVDLVIANAGVSDAALSKEMSYEEKAHEIINTNVNGVMNTLLPLLPSFRKRRHGQIVIIGSLAPFLSMVYPTYSASKAAVNSYALTLRHELMPYGIGVTMVAPGFVFTHLTDVLGSKLPMAVSSEYAAQTIHDGVSK</sequence>
<evidence type="ECO:0000256" key="3">
    <source>
        <dbReference type="RuleBase" id="RU000363"/>
    </source>
</evidence>
<dbReference type="OMA" id="AFHALPF"/>
<dbReference type="GO" id="GO:0016020">
    <property type="term" value="C:membrane"/>
    <property type="evidence" value="ECO:0007669"/>
    <property type="project" value="TreeGrafter"/>
</dbReference>
<comment type="caution">
    <text evidence="5">The sequence shown here is derived from an EMBL/GenBank/DDBJ whole genome shotgun (WGS) entry which is preliminary data.</text>
</comment>
<dbReference type="InterPro" id="IPR036291">
    <property type="entry name" value="NAD(P)-bd_dom_sf"/>
</dbReference>
<gene>
    <name evidence="5" type="ORF">DLAC_02041</name>
</gene>
<evidence type="ECO:0000256" key="1">
    <source>
        <dbReference type="ARBA" id="ARBA00006484"/>
    </source>
</evidence>
<proteinExistence type="inferred from homology"/>
<dbReference type="AlphaFoldDB" id="A0A152A504"/>
<keyword evidence="4" id="KW-1133">Transmembrane helix</keyword>
<keyword evidence="6" id="KW-1185">Reference proteome</keyword>
<dbReference type="InterPro" id="IPR002347">
    <property type="entry name" value="SDR_fam"/>
</dbReference>
<dbReference type="STRING" id="361077.A0A152A504"/>
<comment type="similarity">
    <text evidence="1 3">Belongs to the short-chain dehydrogenases/reductases (SDR) family.</text>
</comment>
<dbReference type="GO" id="GO:0016491">
    <property type="term" value="F:oxidoreductase activity"/>
    <property type="evidence" value="ECO:0007669"/>
    <property type="project" value="UniProtKB-KW"/>
</dbReference>
<dbReference type="Proteomes" id="UP000076078">
    <property type="component" value="Unassembled WGS sequence"/>
</dbReference>
<dbReference type="Gene3D" id="3.40.50.720">
    <property type="entry name" value="NAD(P)-binding Rossmann-like Domain"/>
    <property type="match status" value="1"/>
</dbReference>
<dbReference type="PRINTS" id="PR00080">
    <property type="entry name" value="SDRFAMILY"/>
</dbReference>